<proteinExistence type="inferred from homology"/>
<dbReference type="Proteomes" id="UP000770717">
    <property type="component" value="Unassembled WGS sequence"/>
</dbReference>
<evidence type="ECO:0000256" key="10">
    <source>
        <dbReference type="ARBA" id="ARBA00023224"/>
    </source>
</evidence>
<feature type="transmembrane region" description="Helical" evidence="13">
    <location>
        <begin position="178"/>
        <end position="204"/>
    </location>
</feature>
<feature type="transmembrane region" description="Helical" evidence="13">
    <location>
        <begin position="46"/>
        <end position="69"/>
    </location>
</feature>
<keyword evidence="8 12" id="KW-0472">Membrane</keyword>
<keyword evidence="9 12" id="KW-0675">Receptor</keyword>
<keyword evidence="7 12" id="KW-0297">G-protein coupled receptor</keyword>
<evidence type="ECO:0000256" key="3">
    <source>
        <dbReference type="ARBA" id="ARBA00022480"/>
    </source>
</evidence>
<evidence type="ECO:0000256" key="13">
    <source>
        <dbReference type="SAM" id="Phobius"/>
    </source>
</evidence>
<sequence>MNVAAIIFLLTGNSSIIFLGFLFNLFIVIMNVTWWLKGKALQSIEIIMTSLGFARIVLLIIYVFIMLIGNDLIVPVGTTEILSHTVAIAMFVVFCSLWWGTVLGTFYCVKITTYRNSLFLKLKMNISCVVPWMLVGSTVISFIFCLPCLWVTFPRTLTSIDSGNISTNDLMPHFSPKYLNLIIINFVGAIIPLLIFCVSIYLLMASILKHTRNMKSNNSGFAKPQLEAHKNAVINMVSFLFFYLLYFVNSNLLLLSLHMNDPVFALLCCLCVTSYPSLHSILLIVTNAKLKRCILSAFRAILPNLFNNDKESIGCVSSSFK</sequence>
<dbReference type="EMBL" id="WNTK01002464">
    <property type="protein sequence ID" value="KAG9466014.1"/>
    <property type="molecule type" value="Genomic_DNA"/>
</dbReference>
<comment type="similarity">
    <text evidence="2 11">Belongs to the G-protein coupled receptor T2R family.</text>
</comment>
<feature type="transmembrane region" description="Helical" evidence="13">
    <location>
        <begin position="263"/>
        <end position="285"/>
    </location>
</feature>
<evidence type="ECO:0000256" key="6">
    <source>
        <dbReference type="ARBA" id="ARBA00022989"/>
    </source>
</evidence>
<dbReference type="GO" id="GO:0033038">
    <property type="term" value="F:bitter taste receptor activity"/>
    <property type="evidence" value="ECO:0007669"/>
    <property type="project" value="InterPro"/>
</dbReference>
<evidence type="ECO:0000256" key="12">
    <source>
        <dbReference type="RuleBase" id="RU004424"/>
    </source>
</evidence>
<dbReference type="AlphaFoldDB" id="A0A8J6EA18"/>
<keyword evidence="5 12" id="KW-0812">Transmembrane</keyword>
<feature type="transmembrane region" description="Helical" evidence="13">
    <location>
        <begin position="233"/>
        <end position="257"/>
    </location>
</feature>
<gene>
    <name evidence="14" type="ORF">GDO78_017365</name>
</gene>
<evidence type="ECO:0000256" key="4">
    <source>
        <dbReference type="ARBA" id="ARBA00022606"/>
    </source>
</evidence>
<keyword evidence="10 12" id="KW-0807">Transducer</keyword>
<keyword evidence="3 12" id="KW-0919">Taste</keyword>
<evidence type="ECO:0000313" key="14">
    <source>
        <dbReference type="EMBL" id="KAG9466014.1"/>
    </source>
</evidence>
<dbReference type="FunFam" id="1.20.1070.10:FF:000055">
    <property type="entry name" value="Taste receptor type 2"/>
    <property type="match status" value="1"/>
</dbReference>
<comment type="subcellular location">
    <subcellularLocation>
        <location evidence="1 12">Membrane</location>
        <topology evidence="1 12">Multi-pass membrane protein</topology>
    </subcellularLocation>
</comment>
<dbReference type="SUPFAM" id="SSF81321">
    <property type="entry name" value="Family A G protein-coupled receptor-like"/>
    <property type="match status" value="1"/>
</dbReference>
<evidence type="ECO:0000256" key="2">
    <source>
        <dbReference type="ARBA" id="ARBA00007376"/>
    </source>
</evidence>
<evidence type="ECO:0000256" key="7">
    <source>
        <dbReference type="ARBA" id="ARBA00023040"/>
    </source>
</evidence>
<keyword evidence="4 12" id="KW-0716">Sensory transduction</keyword>
<dbReference type="OrthoDB" id="8876749at2759"/>
<accession>A0A8J6EA18</accession>
<reference evidence="14" key="1">
    <citation type="thesis" date="2020" institute="ProQuest LLC" country="789 East Eisenhower Parkway, Ann Arbor, MI, USA">
        <title>Comparative Genomics and Chromosome Evolution.</title>
        <authorList>
            <person name="Mudd A.B."/>
        </authorList>
    </citation>
    <scope>NUCLEOTIDE SEQUENCE</scope>
    <source>
        <strain evidence="14">HN-11 Male</strain>
        <tissue evidence="14">Kidney and liver</tissue>
    </source>
</reference>
<dbReference type="Gene3D" id="1.20.1070.10">
    <property type="entry name" value="Rhodopsin 7-helix transmembrane proteins"/>
    <property type="match status" value="1"/>
</dbReference>
<evidence type="ECO:0000256" key="9">
    <source>
        <dbReference type="ARBA" id="ARBA00023170"/>
    </source>
</evidence>
<evidence type="ECO:0000256" key="11">
    <source>
        <dbReference type="RuleBase" id="RU004423"/>
    </source>
</evidence>
<dbReference type="Pfam" id="PF05296">
    <property type="entry name" value="TAS2R"/>
    <property type="match status" value="1"/>
</dbReference>
<dbReference type="InterPro" id="IPR007960">
    <property type="entry name" value="TAS2R"/>
</dbReference>
<organism evidence="14 15">
    <name type="scientific">Eleutherodactylus coqui</name>
    <name type="common">Puerto Rican coqui</name>
    <dbReference type="NCBI Taxonomy" id="57060"/>
    <lineage>
        <taxon>Eukaryota</taxon>
        <taxon>Metazoa</taxon>
        <taxon>Chordata</taxon>
        <taxon>Craniata</taxon>
        <taxon>Vertebrata</taxon>
        <taxon>Euteleostomi</taxon>
        <taxon>Amphibia</taxon>
        <taxon>Batrachia</taxon>
        <taxon>Anura</taxon>
        <taxon>Neobatrachia</taxon>
        <taxon>Hyloidea</taxon>
        <taxon>Eleutherodactylidae</taxon>
        <taxon>Eleutherodactylinae</taxon>
        <taxon>Eleutherodactylus</taxon>
        <taxon>Eleutherodactylus</taxon>
    </lineage>
</organism>
<dbReference type="PANTHER" id="PTHR11394">
    <property type="entry name" value="TASTE RECEPTOR TYPE 2"/>
    <property type="match status" value="1"/>
</dbReference>
<feature type="transmembrane region" description="Helical" evidence="13">
    <location>
        <begin position="81"/>
        <end position="109"/>
    </location>
</feature>
<evidence type="ECO:0000256" key="8">
    <source>
        <dbReference type="ARBA" id="ARBA00023136"/>
    </source>
</evidence>
<dbReference type="PANTHER" id="PTHR11394:SF47">
    <property type="entry name" value="TASTE RECEPTOR TYPE 2 MEMBER 40"/>
    <property type="match status" value="1"/>
</dbReference>
<feature type="transmembrane region" description="Helical" evidence="13">
    <location>
        <begin position="129"/>
        <end position="153"/>
    </location>
</feature>
<evidence type="ECO:0000313" key="15">
    <source>
        <dbReference type="Proteomes" id="UP000770717"/>
    </source>
</evidence>
<keyword evidence="15" id="KW-1185">Reference proteome</keyword>
<name>A0A8J6EA18_ELECQ</name>
<dbReference type="GO" id="GO:0004930">
    <property type="term" value="F:G protein-coupled receptor activity"/>
    <property type="evidence" value="ECO:0007669"/>
    <property type="project" value="UniProtKB-KW"/>
</dbReference>
<evidence type="ECO:0000256" key="5">
    <source>
        <dbReference type="ARBA" id="ARBA00022692"/>
    </source>
</evidence>
<keyword evidence="6 13" id="KW-1133">Transmembrane helix</keyword>
<dbReference type="GO" id="GO:0016020">
    <property type="term" value="C:membrane"/>
    <property type="evidence" value="ECO:0007669"/>
    <property type="project" value="UniProtKB-SubCell"/>
</dbReference>
<feature type="transmembrane region" description="Helical" evidence="13">
    <location>
        <begin position="6"/>
        <end position="34"/>
    </location>
</feature>
<comment type="caution">
    <text evidence="14">The sequence shown here is derived from an EMBL/GenBank/DDBJ whole genome shotgun (WGS) entry which is preliminary data.</text>
</comment>
<protein>
    <recommendedName>
        <fullName evidence="12">Taste receptor type 2</fullName>
    </recommendedName>
</protein>
<evidence type="ECO:0000256" key="1">
    <source>
        <dbReference type="ARBA" id="ARBA00004141"/>
    </source>
</evidence>